<name>D9I6G9_9CAUD</name>
<keyword evidence="2" id="KW-1185">Reference proteome</keyword>
<evidence type="ECO:0000313" key="2">
    <source>
        <dbReference type="Proteomes" id="UP000000330"/>
    </source>
</evidence>
<protein>
    <submittedName>
        <fullName evidence="1">Uncharacterized protein</fullName>
    </submittedName>
</protein>
<gene>
    <name evidence="1" type="ORF">Acj133p235</name>
</gene>
<dbReference type="KEGG" id="vg:10323222"/>
<sequence length="66" mass="7262">MKSLSHKKIPLDKVQYRTGDPVEIPAITLNASASIGQVSLIQGTKHIVMSEHQANELLAQLKEILE</sequence>
<dbReference type="EMBL" id="HM114315">
    <property type="protein sequence ID" value="ADJ19550.1"/>
    <property type="molecule type" value="Genomic_DNA"/>
</dbReference>
<organism evidence="1 2">
    <name type="scientific">Acinetobacter phage 133</name>
    <dbReference type="NCBI Taxonomy" id="2919552"/>
    <lineage>
        <taxon>Viruses</taxon>
        <taxon>Duplodnaviria</taxon>
        <taxon>Heunggongvirae</taxon>
        <taxon>Uroviricota</taxon>
        <taxon>Caudoviricetes</taxon>
        <taxon>Pantevenvirales</taxon>
        <taxon>Straboviridae</taxon>
        <taxon>Tevenvirinae</taxon>
        <taxon>Centumtrigintavirus</taxon>
        <taxon>Centumtrigintavirus cv133</taxon>
        <taxon>Acinetobacter virus 133</taxon>
    </lineage>
</organism>
<dbReference type="RefSeq" id="YP_004300816.1">
    <property type="nucleotide sequence ID" value="NC_015250.1"/>
</dbReference>
<accession>D9I6G9</accession>
<dbReference type="Proteomes" id="UP000000330">
    <property type="component" value="Segment"/>
</dbReference>
<evidence type="ECO:0000313" key="1">
    <source>
        <dbReference type="EMBL" id="ADJ19550.1"/>
    </source>
</evidence>
<dbReference type="GeneID" id="10323222"/>
<proteinExistence type="predicted"/>
<reference evidence="1 2" key="1">
    <citation type="journal article" date="2010" name="Virol. J.">
        <title>Genomes of the T4-related bacteriophages as windows on microbial genome evolution.</title>
        <authorList>
            <person name="Petrov V.M."/>
            <person name="Ratnayaka S."/>
            <person name="Nolan J.M."/>
            <person name="Miller E.S."/>
            <person name="Karam J.D."/>
        </authorList>
    </citation>
    <scope>NUCLEOTIDE SEQUENCE [LARGE SCALE GENOMIC DNA]</scope>
    <source>
        <strain evidence="1">Acj133</strain>
    </source>
</reference>